<evidence type="ECO:0000313" key="3">
    <source>
        <dbReference type="EMBL" id="EGO26295.1"/>
    </source>
</evidence>
<keyword evidence="2" id="KW-0472">Membrane</keyword>
<feature type="transmembrane region" description="Helical" evidence="2">
    <location>
        <begin position="53"/>
        <end position="74"/>
    </location>
</feature>
<evidence type="ECO:0008006" key="4">
    <source>
        <dbReference type="Google" id="ProtNLM"/>
    </source>
</evidence>
<dbReference type="EMBL" id="GL945432">
    <property type="protein sequence ID" value="EGO26295.1"/>
    <property type="molecule type" value="Genomic_DNA"/>
</dbReference>
<dbReference type="HOGENOM" id="CLU_070119_0_0_1"/>
<keyword evidence="2" id="KW-1133">Transmembrane helix</keyword>
<dbReference type="GeneID" id="18813256"/>
<organism>
    <name type="scientific">Serpula lacrymans var. lacrymans (strain S7.9)</name>
    <name type="common">Dry rot fungus</name>
    <dbReference type="NCBI Taxonomy" id="578457"/>
    <lineage>
        <taxon>Eukaryota</taxon>
        <taxon>Fungi</taxon>
        <taxon>Dikarya</taxon>
        <taxon>Basidiomycota</taxon>
        <taxon>Agaricomycotina</taxon>
        <taxon>Agaricomycetes</taxon>
        <taxon>Agaricomycetidae</taxon>
        <taxon>Boletales</taxon>
        <taxon>Coniophorineae</taxon>
        <taxon>Serpulaceae</taxon>
        <taxon>Serpula</taxon>
    </lineage>
</organism>
<dbReference type="OrthoDB" id="3259136at2759"/>
<dbReference type="AlphaFoldDB" id="F8NRM9"/>
<keyword evidence="2" id="KW-0812">Transmembrane</keyword>
<name>F8NRM9_SERL9</name>
<proteinExistence type="predicted"/>
<sequence length="378" mass="41256">MAVSSKLARPPGLVTLPTELILNISELALLSDRSALANLALTSRCILAHTNVILYRTVVLATLHAVFLFLRTVMSIDVNAFSVRTVPPGHRRPVIRAPSNITSAFLQTTVKRLAITLTTYLPGRGPLVHQIARIIELCSGVQTIVLPVGLATSICEVGSLPRSLPIASTSPSPTELVISSYADLTQPKDAGSQLPALPQWRPTPPNTPFPSRASSPAPTSSSVVSLPIFTHITRLRICEPSLMWHTPHTLVSLFPNLTHAALARRAHANADNDLCFLSAVRAMLACSRDLRMLVVVVFPFRAKASDENEQYVLGVGVRDSEIWSEIKQIRDEDSRVWVMEGTYGAWAKEWEGNEIIASASGPGDWWQRVMRSGSGRKL</sequence>
<dbReference type="KEGG" id="sla:SERLADRAFT_414387"/>
<protein>
    <recommendedName>
        <fullName evidence="4">F-box domain-containing protein</fullName>
    </recommendedName>
</protein>
<feature type="compositionally biased region" description="Low complexity" evidence="1">
    <location>
        <begin position="209"/>
        <end position="221"/>
    </location>
</feature>
<reference evidence="3" key="1">
    <citation type="submission" date="2011-04" db="EMBL/GenBank/DDBJ databases">
        <title>Evolution of plant cell wall degrading machinery underlies the functional diversity of forest fungi.</title>
        <authorList>
            <consortium name="US DOE Joint Genome Institute (JGI-PGF)"/>
            <person name="Eastwood D.C."/>
            <person name="Floudas D."/>
            <person name="Binder M."/>
            <person name="Majcherczyk A."/>
            <person name="Schneider P."/>
            <person name="Aerts A."/>
            <person name="Asiegbu F.O."/>
            <person name="Baker S.E."/>
            <person name="Barry K."/>
            <person name="Bendiksby M."/>
            <person name="Blumentritt M."/>
            <person name="Coutinho P.M."/>
            <person name="Cullen D."/>
            <person name="Cullen D."/>
            <person name="Gathman A."/>
            <person name="Goodell B."/>
            <person name="Henrissat B."/>
            <person name="Ihrmark K."/>
            <person name="Kauserud H."/>
            <person name="Kohler A."/>
            <person name="LaButti K."/>
            <person name="Lapidus A."/>
            <person name="Lavin J.L."/>
            <person name="Lee Y.-H."/>
            <person name="Lindquist E."/>
            <person name="Lilly W."/>
            <person name="Lucas S."/>
            <person name="Morin E."/>
            <person name="Murat C."/>
            <person name="Oguiza J.A."/>
            <person name="Park J."/>
            <person name="Pisabarro A.G."/>
            <person name="Riley R."/>
            <person name="Rosling A."/>
            <person name="Salamov A."/>
            <person name="Schmidt O."/>
            <person name="Schmutz J."/>
            <person name="Skrede I."/>
            <person name="Stenlid J."/>
            <person name="Wiebenga A."/>
            <person name="Xie X."/>
            <person name="Kues U."/>
            <person name="Hibbett D.S."/>
            <person name="Hoffmeister D."/>
            <person name="Hogberg N."/>
            <person name="Martin F."/>
            <person name="Grigoriev I.V."/>
            <person name="Watkinson S.C."/>
        </authorList>
    </citation>
    <scope>NUCLEOTIDE SEQUENCE</scope>
    <source>
        <strain evidence="3">S7.9</strain>
    </source>
</reference>
<dbReference type="Proteomes" id="UP000008064">
    <property type="component" value="Unassembled WGS sequence"/>
</dbReference>
<feature type="region of interest" description="Disordered" evidence="1">
    <location>
        <begin position="192"/>
        <end position="221"/>
    </location>
</feature>
<evidence type="ECO:0000256" key="1">
    <source>
        <dbReference type="SAM" id="MobiDB-lite"/>
    </source>
</evidence>
<evidence type="ECO:0000256" key="2">
    <source>
        <dbReference type="SAM" id="Phobius"/>
    </source>
</evidence>
<gene>
    <name evidence="3" type="ORF">SERLADRAFT_414387</name>
</gene>
<accession>F8NRM9</accession>
<dbReference type="RefSeq" id="XP_007316468.1">
    <property type="nucleotide sequence ID" value="XM_007316406.1"/>
</dbReference>